<dbReference type="Proteomes" id="UP001516400">
    <property type="component" value="Unassembled WGS sequence"/>
</dbReference>
<dbReference type="AlphaFoldDB" id="A0ABD2MUF7"/>
<feature type="non-terminal residue" evidence="1">
    <location>
        <position position="1"/>
    </location>
</feature>
<keyword evidence="2" id="KW-1185">Reference proteome</keyword>
<gene>
    <name evidence="1" type="ORF">HHI36_009109</name>
</gene>
<sequence length="92" mass="10465">YCIQCVWCPSEGVANACRLGTDRELSCEGKMCYSYMYDLKYDEGYRHSYHRGCTEPQMNACGGMGTQNCTLCTDNDFCNNVEMPTRGKRSNK</sequence>
<name>A0ABD2MUF7_9CUCU</name>
<organism evidence="1 2">
    <name type="scientific">Cryptolaemus montrouzieri</name>
    <dbReference type="NCBI Taxonomy" id="559131"/>
    <lineage>
        <taxon>Eukaryota</taxon>
        <taxon>Metazoa</taxon>
        <taxon>Ecdysozoa</taxon>
        <taxon>Arthropoda</taxon>
        <taxon>Hexapoda</taxon>
        <taxon>Insecta</taxon>
        <taxon>Pterygota</taxon>
        <taxon>Neoptera</taxon>
        <taxon>Endopterygota</taxon>
        <taxon>Coleoptera</taxon>
        <taxon>Polyphaga</taxon>
        <taxon>Cucujiformia</taxon>
        <taxon>Coccinelloidea</taxon>
        <taxon>Coccinellidae</taxon>
        <taxon>Scymninae</taxon>
        <taxon>Scymnini</taxon>
        <taxon>Cryptolaemus</taxon>
    </lineage>
</organism>
<proteinExistence type="predicted"/>
<evidence type="ECO:0000313" key="1">
    <source>
        <dbReference type="EMBL" id="KAL3270051.1"/>
    </source>
</evidence>
<dbReference type="EMBL" id="JABFTP020000021">
    <property type="protein sequence ID" value="KAL3270051.1"/>
    <property type="molecule type" value="Genomic_DNA"/>
</dbReference>
<reference evidence="1 2" key="1">
    <citation type="journal article" date="2021" name="BMC Biol.">
        <title>Horizontally acquired antibacterial genes associated with adaptive radiation of ladybird beetles.</title>
        <authorList>
            <person name="Li H.S."/>
            <person name="Tang X.F."/>
            <person name="Huang Y.H."/>
            <person name="Xu Z.Y."/>
            <person name="Chen M.L."/>
            <person name="Du X.Y."/>
            <person name="Qiu B.Y."/>
            <person name="Chen P.T."/>
            <person name="Zhang W."/>
            <person name="Slipinski A."/>
            <person name="Escalona H.E."/>
            <person name="Waterhouse R.M."/>
            <person name="Zwick A."/>
            <person name="Pang H."/>
        </authorList>
    </citation>
    <scope>NUCLEOTIDE SEQUENCE [LARGE SCALE GENOMIC DNA]</scope>
    <source>
        <strain evidence="1">SYSU2018</strain>
    </source>
</reference>
<evidence type="ECO:0000313" key="2">
    <source>
        <dbReference type="Proteomes" id="UP001516400"/>
    </source>
</evidence>
<accession>A0ABD2MUF7</accession>
<protein>
    <submittedName>
        <fullName evidence="1">Uncharacterized protein</fullName>
    </submittedName>
</protein>
<comment type="caution">
    <text evidence="1">The sequence shown here is derived from an EMBL/GenBank/DDBJ whole genome shotgun (WGS) entry which is preliminary data.</text>
</comment>